<evidence type="ECO:0000313" key="9">
    <source>
        <dbReference type="Proteomes" id="UP000651333"/>
    </source>
</evidence>
<dbReference type="OMA" id="WIFNNDS"/>
<sequence length="142" mass="16658">MKTFKNMVISGLVGIGIGMIWMAVDLVLSVNGQSVENAKMFVSSFLFWLVASFLIGVFFYLASWIFDKDQWSLRKQVVVNFFVCFAAWLLLNLYLNNWQFSWTLVFSAFASFVIMYVIAYGLYFWHLWKDVKKINQRLENSK</sequence>
<dbReference type="AlphaFoldDB" id="A0A0D5MJP2"/>
<dbReference type="KEGG" id="lhd:HUO_06515"/>
<dbReference type="EMBL" id="WCHB01000033">
    <property type="protein sequence ID" value="NRO34919.1"/>
    <property type="molecule type" value="Genomic_DNA"/>
</dbReference>
<evidence type="ECO:0000313" key="6">
    <source>
        <dbReference type="EMBL" id="NRO34919.1"/>
    </source>
</evidence>
<reference evidence="2 7" key="1">
    <citation type="submission" date="2015-08" db="EMBL/GenBank/DDBJ databases">
        <title>Complete genome sequence of Lactobacillus helveticus CAUH18, a probiotic strain originated from koumiss.</title>
        <authorList>
            <person name="Yang Y."/>
            <person name="Hao Y."/>
        </authorList>
    </citation>
    <scope>NUCLEOTIDE SEQUENCE [LARGE SCALE GENOMIC DNA]</scope>
    <source>
        <strain evidence="2 7">CAUH18</strain>
    </source>
</reference>
<organism evidence="6 9">
    <name type="scientific">Lactobacillus helveticus</name>
    <name type="common">Lactobacillus suntoryeus</name>
    <dbReference type="NCBI Taxonomy" id="1587"/>
    <lineage>
        <taxon>Bacteria</taxon>
        <taxon>Bacillati</taxon>
        <taxon>Bacillota</taxon>
        <taxon>Bacilli</taxon>
        <taxon>Lactobacillales</taxon>
        <taxon>Lactobacillaceae</taxon>
        <taxon>Lactobacillus</taxon>
    </lineage>
</organism>
<dbReference type="RefSeq" id="WP_003626445.1">
    <property type="nucleotide sequence ID" value="NZ_AP023028.1"/>
</dbReference>
<reference evidence="8" key="2">
    <citation type="submission" date="2016-05" db="EMBL/GenBank/DDBJ databases">
        <title>Genome sequence of Lactobacillus helveticus FAM8105.</title>
        <authorList>
            <person name="Ahrens C."/>
            <person name="Schmid M."/>
        </authorList>
    </citation>
    <scope>NUCLEOTIDE SEQUENCE [LARGE SCALE GENOMIC DNA]</scope>
    <source>
        <strain evidence="8">FAM8105</strain>
    </source>
</reference>
<feature type="transmembrane region" description="Helical" evidence="1">
    <location>
        <begin position="101"/>
        <end position="125"/>
    </location>
</feature>
<dbReference type="Pfam" id="PF11457">
    <property type="entry name" value="DUF3021"/>
    <property type="match status" value="1"/>
</dbReference>
<dbReference type="Proteomes" id="UP000063930">
    <property type="component" value="Chromosome"/>
</dbReference>
<evidence type="ECO:0000313" key="4">
    <source>
        <dbReference type="EMBL" id="GFP13169.1"/>
    </source>
</evidence>
<dbReference type="EMBL" id="CP012381">
    <property type="protein sequence ID" value="ALI52613.1"/>
    <property type="molecule type" value="Genomic_DNA"/>
</dbReference>
<dbReference type="EMBL" id="WCGB01000092">
    <property type="protein sequence ID" value="NRN92528.1"/>
    <property type="molecule type" value="Genomic_DNA"/>
</dbReference>
<dbReference type="Proteomes" id="UP000651333">
    <property type="component" value="Unassembled WGS sequence"/>
</dbReference>
<dbReference type="InterPro" id="IPR021560">
    <property type="entry name" value="DUF3021"/>
</dbReference>
<evidence type="ECO:0000313" key="8">
    <source>
        <dbReference type="Proteomes" id="UP000234562"/>
    </source>
</evidence>
<dbReference type="EMBL" id="CP015496">
    <property type="protein sequence ID" value="AUI74310.1"/>
    <property type="molecule type" value="Genomic_DNA"/>
</dbReference>
<evidence type="ECO:0000313" key="5">
    <source>
        <dbReference type="EMBL" id="NRN92528.1"/>
    </source>
</evidence>
<keyword evidence="1" id="KW-1133">Transmembrane helix</keyword>
<reference evidence="6" key="4">
    <citation type="submission" date="2019-09" db="EMBL/GenBank/DDBJ databases">
        <title>Comparative genomic analysis of Lactobacillus helveticus.</title>
        <authorList>
            <person name="Zhang H."/>
            <person name="Chen Y."/>
            <person name="Zhong Z."/>
        </authorList>
    </citation>
    <scope>NUCLEOTIDE SEQUENCE</scope>
    <source>
        <strain evidence="6">IMAU30003</strain>
        <strain evidence="5">IMAU50013</strain>
    </source>
</reference>
<evidence type="ECO:0000313" key="2">
    <source>
        <dbReference type="EMBL" id="ALI52613.1"/>
    </source>
</evidence>
<dbReference type="Proteomes" id="UP000601587">
    <property type="component" value="Unassembled WGS sequence"/>
</dbReference>
<accession>A0A0D5MJP2</accession>
<evidence type="ECO:0000256" key="1">
    <source>
        <dbReference type="SAM" id="Phobius"/>
    </source>
</evidence>
<feature type="transmembrane region" description="Helical" evidence="1">
    <location>
        <begin position="40"/>
        <end position="65"/>
    </location>
</feature>
<dbReference type="Proteomes" id="UP000630086">
    <property type="component" value="Unassembled WGS sequence"/>
</dbReference>
<dbReference type="OrthoDB" id="2321900at2"/>
<feature type="transmembrane region" description="Helical" evidence="1">
    <location>
        <begin position="7"/>
        <end position="28"/>
    </location>
</feature>
<evidence type="ECO:0000313" key="7">
    <source>
        <dbReference type="Proteomes" id="UP000063930"/>
    </source>
</evidence>
<gene>
    <name evidence="2" type="ORF">ALV80_05765</name>
    <name evidence="6" type="ORF">IMAU30003_01166</name>
    <name evidence="5" type="ORF">IMAU50013_02095</name>
    <name evidence="3" type="ORF">Lh8105_05625</name>
    <name evidence="4" type="ORF">LHEJCM1062_10410</name>
</gene>
<dbReference type="Proteomes" id="UP000234562">
    <property type="component" value="Chromosome"/>
</dbReference>
<keyword evidence="1" id="KW-0472">Membrane</keyword>
<proteinExistence type="predicted"/>
<reference evidence="4" key="5">
    <citation type="submission" date="2020-07" db="EMBL/GenBank/DDBJ databases">
        <title>Draft genome sequence of Lactobacillus helveticus strain JCM 1062.</title>
        <authorList>
            <person name="Endo A."/>
            <person name="Maeno S."/>
            <person name="Kido Y."/>
        </authorList>
    </citation>
    <scope>NUCLEOTIDE SEQUENCE</scope>
    <source>
        <strain evidence="4">JCM 1062</strain>
    </source>
</reference>
<feature type="transmembrane region" description="Helical" evidence="1">
    <location>
        <begin position="77"/>
        <end position="95"/>
    </location>
</feature>
<dbReference type="EMBL" id="BLYV01000224">
    <property type="protein sequence ID" value="GFP13169.1"/>
    <property type="molecule type" value="Genomic_DNA"/>
</dbReference>
<reference evidence="3" key="3">
    <citation type="journal article" date="2018" name="Front. Microbiol.">
        <title>Comparative Genomics of Completely Sequenced Lactobacillus helveticus Genomes Provides Insights into Strain-Specific Genes and Resolves Metagenomics Data Down to the Strain Level.</title>
        <authorList>
            <person name="Schmid M."/>
            <person name="Muri J."/>
            <person name="Melidis D."/>
            <person name="Varadarajan A.R."/>
            <person name="Somerville V."/>
            <person name="Wicki A."/>
            <person name="Moser A."/>
            <person name="Bourqui M."/>
            <person name="Wenzel C."/>
            <person name="Eugster-Meier E."/>
            <person name="Frey J.E."/>
            <person name="Irmler S."/>
            <person name="Ahrens C.H."/>
        </authorList>
    </citation>
    <scope>NUCLEOTIDE SEQUENCE</scope>
    <source>
        <strain evidence="3">FAM8105</strain>
    </source>
</reference>
<keyword evidence="1" id="KW-0812">Transmembrane</keyword>
<protein>
    <submittedName>
        <fullName evidence="6">Uncharacterized protein</fullName>
    </submittedName>
</protein>
<name>A0A0D5MJP2_LACHE</name>
<evidence type="ECO:0000313" key="3">
    <source>
        <dbReference type="EMBL" id="AUI74310.1"/>
    </source>
</evidence>